<evidence type="ECO:0000313" key="2">
    <source>
        <dbReference type="Proteomes" id="UP001335737"/>
    </source>
</evidence>
<reference evidence="1 2" key="1">
    <citation type="journal article" date="2024" name="Int. J. Syst. Evol. Microbiol.">
        <title>Virgibacillus tibetensis sp. nov., isolated from salt lake on the Tibetan Plateau of China.</title>
        <authorList>
            <person name="Phurbu D."/>
            <person name="Liu Z.-X."/>
            <person name="Wang R."/>
            <person name="Zheng Y.-Y."/>
            <person name="Liu H.-C."/>
            <person name="Zhou Y.-G."/>
            <person name="Yu Y.-J."/>
            <person name="Li A.-H."/>
        </authorList>
    </citation>
    <scope>NUCLEOTIDE SEQUENCE [LARGE SCALE GENOMIC DNA]</scope>
    <source>
        <strain evidence="1 2">C22-A2</strain>
    </source>
</reference>
<protein>
    <recommendedName>
        <fullName evidence="3">Apea-like HEPN domain-containing protein</fullName>
    </recommendedName>
</protein>
<sequence>MSNSTSVEERIKDNISVNRQKVIIAKAFIMNINAEVIDTFNALKHFTSSQGFPKPIEVVIHHSFDIDEQIRNTSEYLSYKRAFLEGLIELIHSNLLFPLDGRLNSRGESIKWTTVVPGQGGTTSNWNFGYLTLPVPSQVQKSISKVSTDFTLFEPDLYIKNLQVNNADQEVIEALSDSIECFKVGLYRPSLAMLGKAVEGAWIELGISLSQYAISIEKEVEKNENMIENLKGQQGIAKKVDWVTNLYSSHYKDWFKLIFTKTDIKPFELREAQNWTNIVRESRNAIHFGVKPSIKNNYEKTSIMLLVAVKFFKMFYSIKEKADLLSREKGISES</sequence>
<accession>A0ABU6KG56</accession>
<keyword evidence="2" id="KW-1185">Reference proteome</keyword>
<evidence type="ECO:0008006" key="3">
    <source>
        <dbReference type="Google" id="ProtNLM"/>
    </source>
</evidence>
<organism evidence="1 2">
    <name type="scientific">Virgibacillus tibetensis</name>
    <dbReference type="NCBI Taxonomy" id="3042313"/>
    <lineage>
        <taxon>Bacteria</taxon>
        <taxon>Bacillati</taxon>
        <taxon>Bacillota</taxon>
        <taxon>Bacilli</taxon>
        <taxon>Bacillales</taxon>
        <taxon>Bacillaceae</taxon>
        <taxon>Virgibacillus</taxon>
    </lineage>
</organism>
<dbReference type="RefSeq" id="WP_327607862.1">
    <property type="nucleotide sequence ID" value="NZ_JARZFX010000005.1"/>
</dbReference>
<dbReference type="Proteomes" id="UP001335737">
    <property type="component" value="Unassembled WGS sequence"/>
</dbReference>
<gene>
    <name evidence="1" type="ORF">QGM71_12425</name>
</gene>
<name>A0ABU6KG56_9BACI</name>
<evidence type="ECO:0000313" key="1">
    <source>
        <dbReference type="EMBL" id="MEC5424297.1"/>
    </source>
</evidence>
<comment type="caution">
    <text evidence="1">The sequence shown here is derived from an EMBL/GenBank/DDBJ whole genome shotgun (WGS) entry which is preliminary data.</text>
</comment>
<proteinExistence type="predicted"/>
<dbReference type="EMBL" id="JARZFX010000005">
    <property type="protein sequence ID" value="MEC5424297.1"/>
    <property type="molecule type" value="Genomic_DNA"/>
</dbReference>